<feature type="region of interest" description="Disordered" evidence="9">
    <location>
        <begin position="92"/>
        <end position="168"/>
    </location>
</feature>
<evidence type="ECO:0000256" key="9">
    <source>
        <dbReference type="SAM" id="MobiDB-lite"/>
    </source>
</evidence>
<evidence type="ECO:0000256" key="5">
    <source>
        <dbReference type="ARBA" id="ARBA00023136"/>
    </source>
</evidence>
<evidence type="ECO:0000256" key="6">
    <source>
        <dbReference type="ARBA" id="ARBA00023157"/>
    </source>
</evidence>
<dbReference type="SMART" id="SM00768">
    <property type="entry name" value="X8"/>
    <property type="match status" value="1"/>
</dbReference>
<evidence type="ECO:0000256" key="10">
    <source>
        <dbReference type="SAM" id="SignalP"/>
    </source>
</evidence>
<keyword evidence="7" id="KW-0325">Glycoprotein</keyword>
<dbReference type="Proteomes" id="UP001454036">
    <property type="component" value="Unassembled WGS sequence"/>
</dbReference>
<evidence type="ECO:0000313" key="13">
    <source>
        <dbReference type="Proteomes" id="UP001454036"/>
    </source>
</evidence>
<feature type="compositionally biased region" description="Gly residues" evidence="9">
    <location>
        <begin position="149"/>
        <end position="160"/>
    </location>
</feature>
<dbReference type="InterPro" id="IPR044788">
    <property type="entry name" value="X8_dom_prot"/>
</dbReference>
<reference evidence="12 13" key="1">
    <citation type="submission" date="2024-01" db="EMBL/GenBank/DDBJ databases">
        <title>The complete chloroplast genome sequence of Lithospermum erythrorhizon: insights into the phylogenetic relationship among Boraginaceae species and the maternal lineages of purple gromwells.</title>
        <authorList>
            <person name="Okada T."/>
            <person name="Watanabe K."/>
        </authorList>
    </citation>
    <scope>NUCLEOTIDE SEQUENCE [LARGE SCALE GENOMIC DNA]</scope>
</reference>
<sequence length="210" mass="21312">MATFVYVLLFLAMAGNSSATWCVCKQGQDKVLQKTLDYACGAGADCNPLHNGGPCYNPDTVKDHCDYAVNSFFQKKGQAAGTCDFAGTATLATSDPSKSGCSFPSSASSSTTTTSNGINGTPSSGNTGGTNGMPSNGNSPFVTTPTGGSILGGANNGLGPSGTSIDDESSARNLLQKANLLFSFCTSILELSCSGGGLDSFSRRTSMSLQ</sequence>
<keyword evidence="8" id="KW-0449">Lipoprotein</keyword>
<evidence type="ECO:0000256" key="8">
    <source>
        <dbReference type="ARBA" id="ARBA00023288"/>
    </source>
</evidence>
<feature type="chain" id="PRO_5043438990" description="X8 domain-containing protein" evidence="10">
    <location>
        <begin position="20"/>
        <end position="210"/>
    </location>
</feature>
<keyword evidence="6" id="KW-1015">Disulfide bond</keyword>
<organism evidence="12 13">
    <name type="scientific">Lithospermum erythrorhizon</name>
    <name type="common">Purple gromwell</name>
    <name type="synonym">Lithospermum officinale var. erythrorhizon</name>
    <dbReference type="NCBI Taxonomy" id="34254"/>
    <lineage>
        <taxon>Eukaryota</taxon>
        <taxon>Viridiplantae</taxon>
        <taxon>Streptophyta</taxon>
        <taxon>Embryophyta</taxon>
        <taxon>Tracheophyta</taxon>
        <taxon>Spermatophyta</taxon>
        <taxon>Magnoliopsida</taxon>
        <taxon>eudicotyledons</taxon>
        <taxon>Gunneridae</taxon>
        <taxon>Pentapetalae</taxon>
        <taxon>asterids</taxon>
        <taxon>lamiids</taxon>
        <taxon>Boraginales</taxon>
        <taxon>Boraginaceae</taxon>
        <taxon>Boraginoideae</taxon>
        <taxon>Lithospermeae</taxon>
        <taxon>Lithospermum</taxon>
    </lineage>
</organism>
<gene>
    <name evidence="12" type="ORF">LIER_36352</name>
</gene>
<comment type="caution">
    <text evidence="12">The sequence shown here is derived from an EMBL/GenBank/DDBJ whole genome shotgun (WGS) entry which is preliminary data.</text>
</comment>
<evidence type="ECO:0000256" key="1">
    <source>
        <dbReference type="ARBA" id="ARBA00004609"/>
    </source>
</evidence>
<comment type="subcellular location">
    <subcellularLocation>
        <location evidence="1">Cell membrane</location>
        <topology evidence="1">Lipid-anchor</topology>
        <topology evidence="1">GPI-anchor</topology>
    </subcellularLocation>
</comment>
<dbReference type="GO" id="GO:0009506">
    <property type="term" value="C:plasmodesma"/>
    <property type="evidence" value="ECO:0007669"/>
    <property type="project" value="UniProtKB-ARBA"/>
</dbReference>
<dbReference type="GO" id="GO:0005886">
    <property type="term" value="C:plasma membrane"/>
    <property type="evidence" value="ECO:0007669"/>
    <property type="project" value="UniProtKB-SubCell"/>
</dbReference>
<feature type="compositionally biased region" description="Low complexity" evidence="9">
    <location>
        <begin position="94"/>
        <end position="125"/>
    </location>
</feature>
<evidence type="ECO:0000313" key="12">
    <source>
        <dbReference type="EMBL" id="GAA0146629.1"/>
    </source>
</evidence>
<evidence type="ECO:0000256" key="7">
    <source>
        <dbReference type="ARBA" id="ARBA00023180"/>
    </source>
</evidence>
<evidence type="ECO:0000256" key="2">
    <source>
        <dbReference type="ARBA" id="ARBA00022475"/>
    </source>
</evidence>
<dbReference type="InterPro" id="IPR012946">
    <property type="entry name" value="X8"/>
</dbReference>
<feature type="signal peptide" evidence="10">
    <location>
        <begin position="1"/>
        <end position="19"/>
    </location>
</feature>
<protein>
    <recommendedName>
        <fullName evidence="11">X8 domain-containing protein</fullName>
    </recommendedName>
</protein>
<keyword evidence="4 10" id="KW-0732">Signal</keyword>
<evidence type="ECO:0000256" key="3">
    <source>
        <dbReference type="ARBA" id="ARBA00022622"/>
    </source>
</evidence>
<dbReference type="FunFam" id="1.20.58.1040:FF:000001">
    <property type="entry name" value="Glucan endo-1,3-beta-glucosidase 4"/>
    <property type="match status" value="1"/>
</dbReference>
<feature type="domain" description="X8" evidence="11">
    <location>
        <begin position="20"/>
        <end position="103"/>
    </location>
</feature>
<keyword evidence="2" id="KW-1003">Cell membrane</keyword>
<dbReference type="PANTHER" id="PTHR31044">
    <property type="entry name" value="BETA-1,3 GLUCANASE"/>
    <property type="match status" value="1"/>
</dbReference>
<dbReference type="PANTHER" id="PTHR31044:SF25">
    <property type="entry name" value="PLASMODESMATA CALLOSE-BINDING PROTEIN 3"/>
    <property type="match status" value="1"/>
</dbReference>
<accession>A0AAV3P565</accession>
<evidence type="ECO:0000256" key="4">
    <source>
        <dbReference type="ARBA" id="ARBA00022729"/>
    </source>
</evidence>
<dbReference type="GO" id="GO:0098552">
    <property type="term" value="C:side of membrane"/>
    <property type="evidence" value="ECO:0007669"/>
    <property type="project" value="UniProtKB-KW"/>
</dbReference>
<keyword evidence="13" id="KW-1185">Reference proteome</keyword>
<dbReference type="Pfam" id="PF07983">
    <property type="entry name" value="X8"/>
    <property type="match status" value="1"/>
</dbReference>
<dbReference type="Gene3D" id="1.20.58.1040">
    <property type="match status" value="1"/>
</dbReference>
<dbReference type="AlphaFoldDB" id="A0AAV3P565"/>
<dbReference type="EMBL" id="BAABME010016597">
    <property type="protein sequence ID" value="GAA0146629.1"/>
    <property type="molecule type" value="Genomic_DNA"/>
</dbReference>
<proteinExistence type="predicted"/>
<keyword evidence="3" id="KW-0336">GPI-anchor</keyword>
<name>A0AAV3P565_LITER</name>
<keyword evidence="5" id="KW-0472">Membrane</keyword>
<evidence type="ECO:0000259" key="11">
    <source>
        <dbReference type="SMART" id="SM00768"/>
    </source>
</evidence>